<accession>A0AAV5WDT7</accession>
<dbReference type="AlphaFoldDB" id="A0AAV5WDT7"/>
<comment type="caution">
    <text evidence="1">The sequence shown here is derived from an EMBL/GenBank/DDBJ whole genome shotgun (WGS) entry which is preliminary data.</text>
</comment>
<evidence type="ECO:0000313" key="1">
    <source>
        <dbReference type="EMBL" id="GMT28889.1"/>
    </source>
</evidence>
<sequence>LISLTTFIVGTNPSPCRKSMSASVTAAGLSSRTRPHESDTLIQSDFAGSSRAFTSTASLTKAEPAP</sequence>
<organism evidence="1 2">
    <name type="scientific">Pristionchus fissidentatus</name>
    <dbReference type="NCBI Taxonomy" id="1538716"/>
    <lineage>
        <taxon>Eukaryota</taxon>
        <taxon>Metazoa</taxon>
        <taxon>Ecdysozoa</taxon>
        <taxon>Nematoda</taxon>
        <taxon>Chromadorea</taxon>
        <taxon>Rhabditida</taxon>
        <taxon>Rhabditina</taxon>
        <taxon>Diplogasteromorpha</taxon>
        <taxon>Diplogasteroidea</taxon>
        <taxon>Neodiplogasteridae</taxon>
        <taxon>Pristionchus</taxon>
    </lineage>
</organism>
<feature type="non-terminal residue" evidence="1">
    <location>
        <position position="1"/>
    </location>
</feature>
<proteinExistence type="predicted"/>
<dbReference type="EMBL" id="BTSY01000005">
    <property type="protein sequence ID" value="GMT28889.1"/>
    <property type="molecule type" value="Genomic_DNA"/>
</dbReference>
<gene>
    <name evidence="1" type="ORF">PFISCL1PPCAC_20186</name>
</gene>
<evidence type="ECO:0000313" key="2">
    <source>
        <dbReference type="Proteomes" id="UP001432322"/>
    </source>
</evidence>
<protein>
    <submittedName>
        <fullName evidence="1">Uncharacterized protein</fullName>
    </submittedName>
</protein>
<keyword evidence="2" id="KW-1185">Reference proteome</keyword>
<dbReference type="Proteomes" id="UP001432322">
    <property type="component" value="Unassembled WGS sequence"/>
</dbReference>
<feature type="non-terminal residue" evidence="1">
    <location>
        <position position="66"/>
    </location>
</feature>
<name>A0AAV5WDT7_9BILA</name>
<reference evidence="1" key="1">
    <citation type="submission" date="2023-10" db="EMBL/GenBank/DDBJ databases">
        <title>Genome assembly of Pristionchus species.</title>
        <authorList>
            <person name="Yoshida K."/>
            <person name="Sommer R.J."/>
        </authorList>
    </citation>
    <scope>NUCLEOTIDE SEQUENCE</scope>
    <source>
        <strain evidence="1">RS5133</strain>
    </source>
</reference>